<dbReference type="SUPFAM" id="SSF46785">
    <property type="entry name" value="Winged helix' DNA-binding domain"/>
    <property type="match status" value="1"/>
</dbReference>
<dbReference type="PANTHER" id="PTHR30537:SF5">
    <property type="entry name" value="HTH-TYPE TRANSCRIPTIONAL ACTIVATOR TTDR-RELATED"/>
    <property type="match status" value="1"/>
</dbReference>
<evidence type="ECO:0000256" key="1">
    <source>
        <dbReference type="ARBA" id="ARBA00009437"/>
    </source>
</evidence>
<name>A0A7W3II82_9GAMM</name>
<feature type="domain" description="HTH lysR-type" evidence="5">
    <location>
        <begin position="1"/>
        <end position="59"/>
    </location>
</feature>
<evidence type="ECO:0000313" key="6">
    <source>
        <dbReference type="EMBL" id="MBA8682642.1"/>
    </source>
</evidence>
<dbReference type="Gene3D" id="3.40.190.290">
    <property type="match status" value="1"/>
</dbReference>
<keyword evidence="3" id="KW-0238">DNA-binding</keyword>
<sequence>MDRFAALSAFVAVVEQGGFAPAARRLGVAPSSLTRQLNALEAHLGARLMNRSTRSVTLTEEGRQYYEDARRILEELEGADRTVSEVSGPPAGLLRVAMPVAFGRLHVGPTLPGFLREYPGIQLDIRLSDTVADLAMERIDVAIRLGPMASTELIARKLAPHCRVICASPDYLGQHGAPAKPSDLAQHNCLQFDYLNGSPTWILARDGKSEKVTVSGNLKANGSELLREVAIGGGGLLLMPTWLVGEDLAAGRLIRVLEDWTATPGATEGAIWAAYLPNRRGSKKLACFLDFMEKHFGSPPYWDRYTQTASLSAVGSA</sequence>
<dbReference type="InterPro" id="IPR000847">
    <property type="entry name" value="LysR_HTH_N"/>
</dbReference>
<dbReference type="AlphaFoldDB" id="A0A7W3II82"/>
<dbReference type="PANTHER" id="PTHR30537">
    <property type="entry name" value="HTH-TYPE TRANSCRIPTIONAL REGULATOR"/>
    <property type="match status" value="1"/>
</dbReference>
<keyword evidence="7" id="KW-1185">Reference proteome</keyword>
<accession>A0A7W3II82</accession>
<dbReference type="InterPro" id="IPR036388">
    <property type="entry name" value="WH-like_DNA-bd_sf"/>
</dbReference>
<dbReference type="FunFam" id="1.10.10.10:FF:000001">
    <property type="entry name" value="LysR family transcriptional regulator"/>
    <property type="match status" value="1"/>
</dbReference>
<keyword evidence="4" id="KW-0804">Transcription</keyword>
<organism evidence="6 7">
    <name type="scientific">Stenotrophomonas tumulicola</name>
    <dbReference type="NCBI Taxonomy" id="1685415"/>
    <lineage>
        <taxon>Bacteria</taxon>
        <taxon>Pseudomonadati</taxon>
        <taxon>Pseudomonadota</taxon>
        <taxon>Gammaproteobacteria</taxon>
        <taxon>Lysobacterales</taxon>
        <taxon>Lysobacteraceae</taxon>
        <taxon>Stenotrophomonas</taxon>
    </lineage>
</organism>
<dbReference type="PROSITE" id="PS50931">
    <property type="entry name" value="HTH_LYSR"/>
    <property type="match status" value="1"/>
</dbReference>
<comment type="caution">
    <text evidence="6">The sequence shown here is derived from an EMBL/GenBank/DDBJ whole genome shotgun (WGS) entry which is preliminary data.</text>
</comment>
<dbReference type="GO" id="GO:0003700">
    <property type="term" value="F:DNA-binding transcription factor activity"/>
    <property type="evidence" value="ECO:0007669"/>
    <property type="project" value="InterPro"/>
</dbReference>
<dbReference type="RefSeq" id="WP_182339776.1">
    <property type="nucleotide sequence ID" value="NZ_JACGXS010000006.1"/>
</dbReference>
<dbReference type="EMBL" id="JACGXS010000006">
    <property type="protein sequence ID" value="MBA8682642.1"/>
    <property type="molecule type" value="Genomic_DNA"/>
</dbReference>
<dbReference type="Proteomes" id="UP000547058">
    <property type="component" value="Unassembled WGS sequence"/>
</dbReference>
<dbReference type="GO" id="GO:0003677">
    <property type="term" value="F:DNA binding"/>
    <property type="evidence" value="ECO:0007669"/>
    <property type="project" value="UniProtKB-KW"/>
</dbReference>
<reference evidence="6 7" key="1">
    <citation type="submission" date="2020-08" db="EMBL/GenBank/DDBJ databases">
        <title>Stenotrophomonas tumulicola JCM 30961.</title>
        <authorList>
            <person name="Deng Y."/>
        </authorList>
    </citation>
    <scope>NUCLEOTIDE SEQUENCE [LARGE SCALE GENOMIC DNA]</scope>
    <source>
        <strain evidence="6 7">JCM 30961</strain>
    </source>
</reference>
<dbReference type="InterPro" id="IPR005119">
    <property type="entry name" value="LysR_subst-bd"/>
</dbReference>
<dbReference type="CDD" id="cd08422">
    <property type="entry name" value="PBP2_CrgA_like"/>
    <property type="match status" value="1"/>
</dbReference>
<keyword evidence="2" id="KW-0805">Transcription regulation</keyword>
<evidence type="ECO:0000256" key="2">
    <source>
        <dbReference type="ARBA" id="ARBA00023015"/>
    </source>
</evidence>
<comment type="similarity">
    <text evidence="1">Belongs to the LysR transcriptional regulatory family.</text>
</comment>
<gene>
    <name evidence="6" type="ORF">H4O11_12610</name>
</gene>
<evidence type="ECO:0000256" key="3">
    <source>
        <dbReference type="ARBA" id="ARBA00023125"/>
    </source>
</evidence>
<evidence type="ECO:0000313" key="7">
    <source>
        <dbReference type="Proteomes" id="UP000547058"/>
    </source>
</evidence>
<dbReference type="InterPro" id="IPR058163">
    <property type="entry name" value="LysR-type_TF_proteobact-type"/>
</dbReference>
<proteinExistence type="inferred from homology"/>
<dbReference type="Pfam" id="PF03466">
    <property type="entry name" value="LysR_substrate"/>
    <property type="match status" value="1"/>
</dbReference>
<dbReference type="InterPro" id="IPR036390">
    <property type="entry name" value="WH_DNA-bd_sf"/>
</dbReference>
<evidence type="ECO:0000259" key="5">
    <source>
        <dbReference type="PROSITE" id="PS50931"/>
    </source>
</evidence>
<protein>
    <submittedName>
        <fullName evidence="6">LysR family transcriptional regulator</fullName>
    </submittedName>
</protein>
<evidence type="ECO:0000256" key="4">
    <source>
        <dbReference type="ARBA" id="ARBA00023163"/>
    </source>
</evidence>
<dbReference type="FunFam" id="3.40.190.290:FF:000001">
    <property type="entry name" value="Transcriptional regulator, LysR family"/>
    <property type="match status" value="1"/>
</dbReference>
<dbReference type="SUPFAM" id="SSF53850">
    <property type="entry name" value="Periplasmic binding protein-like II"/>
    <property type="match status" value="1"/>
</dbReference>
<dbReference type="Gene3D" id="1.10.10.10">
    <property type="entry name" value="Winged helix-like DNA-binding domain superfamily/Winged helix DNA-binding domain"/>
    <property type="match status" value="1"/>
</dbReference>
<dbReference type="Pfam" id="PF00126">
    <property type="entry name" value="HTH_1"/>
    <property type="match status" value="1"/>
</dbReference>